<evidence type="ECO:0000256" key="8">
    <source>
        <dbReference type="ARBA" id="ARBA00023143"/>
    </source>
</evidence>
<evidence type="ECO:0000256" key="5">
    <source>
        <dbReference type="ARBA" id="ARBA00022692"/>
    </source>
</evidence>
<keyword evidence="11" id="KW-0969">Cilium</keyword>
<accession>A0A0P1MUX6</accession>
<dbReference type="GO" id="GO:0009425">
    <property type="term" value="C:bacterial-type flagellum basal body"/>
    <property type="evidence" value="ECO:0007669"/>
    <property type="project" value="UniProtKB-SubCell"/>
</dbReference>
<evidence type="ECO:0000256" key="10">
    <source>
        <dbReference type="RuleBase" id="RU362071"/>
    </source>
</evidence>
<evidence type="ECO:0000256" key="9">
    <source>
        <dbReference type="NCBIfam" id="TIGR01400"/>
    </source>
</evidence>
<evidence type="ECO:0000256" key="1">
    <source>
        <dbReference type="ARBA" id="ARBA00002578"/>
    </source>
</evidence>
<keyword evidence="8 10" id="KW-0975">Bacterial flagellum</keyword>
<keyword evidence="4 10" id="KW-1003">Cell membrane</keyword>
<dbReference type="PANTHER" id="PTHR30065">
    <property type="entry name" value="FLAGELLAR BIOSYNTHETIC PROTEIN FLIR"/>
    <property type="match status" value="1"/>
</dbReference>
<dbReference type="Proteomes" id="UP000199197">
    <property type="component" value="Unassembled WGS sequence"/>
</dbReference>
<proteinExistence type="inferred from homology"/>
<reference evidence="12" key="1">
    <citation type="submission" date="2015-11" db="EMBL/GenBank/DDBJ databases">
        <authorList>
            <person name="Varghese N."/>
        </authorList>
    </citation>
    <scope>NUCLEOTIDE SEQUENCE [LARGE SCALE GENOMIC DNA]</scope>
    <source>
        <strain evidence="12">JGI-23</strain>
    </source>
</reference>
<evidence type="ECO:0000256" key="7">
    <source>
        <dbReference type="ARBA" id="ARBA00023136"/>
    </source>
</evidence>
<feature type="transmembrane region" description="Helical" evidence="10">
    <location>
        <begin position="6"/>
        <end position="27"/>
    </location>
</feature>
<dbReference type="EMBL" id="CZVW01000006">
    <property type="protein sequence ID" value="CUS99782.1"/>
    <property type="molecule type" value="Genomic_DNA"/>
</dbReference>
<feature type="transmembrane region" description="Helical" evidence="10">
    <location>
        <begin position="211"/>
        <end position="237"/>
    </location>
</feature>
<keyword evidence="5 10" id="KW-0812">Transmembrane</keyword>
<comment type="similarity">
    <text evidence="2 10">Belongs to the FliR/MopE/SpaR family.</text>
</comment>
<evidence type="ECO:0000313" key="11">
    <source>
        <dbReference type="EMBL" id="CUS99782.1"/>
    </source>
</evidence>
<dbReference type="AlphaFoldDB" id="A0A0P1MUX6"/>
<sequence length="257" mass="29078">MEFYFSTFYAFVLIFVRVLSLLSSAPFFGHSSVPFQLRFWLSIFLSYIFLLIVDSVNLNLSVEILGFIILVVKEVMVGLIIGFSSWGIFYAVQFAGHLIGFDIGFSTSTAFDPEHSEPMPTLSQFKNYFALVIFLMLNGHHFLIQVLKSSFEIIPVSSFSVSFGLVNWGTKLITFVFISAVKISAPILIALFLTDITIGILSRAFPQMNIFMFAFSVKIIIGFLAMMITMPFFVFVFKKLLFSFENNLIDLLKLISA</sequence>
<dbReference type="InterPro" id="IPR002010">
    <property type="entry name" value="T3SS_IM_R"/>
</dbReference>
<keyword evidence="12" id="KW-1185">Reference proteome</keyword>
<feature type="transmembrane region" description="Helical" evidence="10">
    <location>
        <begin position="153"/>
        <end position="178"/>
    </location>
</feature>
<dbReference type="InterPro" id="IPR006303">
    <property type="entry name" value="FliR"/>
</dbReference>
<keyword evidence="6 10" id="KW-1133">Transmembrane helix</keyword>
<name>A0A0P1MUX6_9BACT</name>
<dbReference type="PRINTS" id="PR00953">
    <property type="entry name" value="TYPE3IMRPROT"/>
</dbReference>
<dbReference type="PANTHER" id="PTHR30065:SF1">
    <property type="entry name" value="SURFACE PRESENTATION OF ANTIGENS PROTEIN SPAR"/>
    <property type="match status" value="1"/>
</dbReference>
<dbReference type="GO" id="GO:0005886">
    <property type="term" value="C:plasma membrane"/>
    <property type="evidence" value="ECO:0007669"/>
    <property type="project" value="UniProtKB-SubCell"/>
</dbReference>
<protein>
    <recommendedName>
        <fullName evidence="3 9">Flagellar biosynthetic protein FliR</fullName>
    </recommendedName>
</protein>
<dbReference type="Pfam" id="PF01311">
    <property type="entry name" value="Bac_export_1"/>
    <property type="match status" value="1"/>
</dbReference>
<dbReference type="OrthoDB" id="9807748at2"/>
<dbReference type="RefSeq" id="WP_092348669.1">
    <property type="nucleotide sequence ID" value="NZ_CZVW01000006.1"/>
</dbReference>
<keyword evidence="7 10" id="KW-0472">Membrane</keyword>
<comment type="function">
    <text evidence="1 10">Role in flagellar biosynthesis.</text>
</comment>
<dbReference type="GO" id="GO:0044780">
    <property type="term" value="P:bacterial-type flagellum assembly"/>
    <property type="evidence" value="ECO:0007669"/>
    <property type="project" value="UniProtKB-UniRule"/>
</dbReference>
<dbReference type="GO" id="GO:0006605">
    <property type="term" value="P:protein targeting"/>
    <property type="evidence" value="ECO:0007669"/>
    <property type="project" value="UniProtKB-UniRule"/>
</dbReference>
<evidence type="ECO:0000256" key="6">
    <source>
        <dbReference type="ARBA" id="ARBA00022989"/>
    </source>
</evidence>
<evidence type="ECO:0000256" key="2">
    <source>
        <dbReference type="ARBA" id="ARBA00009772"/>
    </source>
</evidence>
<organism evidence="11 12">
    <name type="scientific">Candidatus Chryseopegocella kryptomonas</name>
    <dbReference type="NCBI Taxonomy" id="1633643"/>
    <lineage>
        <taxon>Bacteria</taxon>
        <taxon>Pseudomonadati</taxon>
        <taxon>Candidatus Kryptoniota</taxon>
        <taxon>Candidatus Chryseopegocella</taxon>
    </lineage>
</organism>
<keyword evidence="11" id="KW-0966">Cell projection</keyword>
<dbReference type="NCBIfam" id="TIGR01400">
    <property type="entry name" value="fliR"/>
    <property type="match status" value="1"/>
</dbReference>
<feature type="transmembrane region" description="Helical" evidence="10">
    <location>
        <begin position="128"/>
        <end position="147"/>
    </location>
</feature>
<feature type="transmembrane region" description="Helical" evidence="10">
    <location>
        <begin position="64"/>
        <end position="92"/>
    </location>
</feature>
<comment type="subcellular location">
    <subcellularLocation>
        <location evidence="10">Cell membrane</location>
        <topology evidence="10">Multi-pass membrane protein</topology>
    </subcellularLocation>
    <subcellularLocation>
        <location evidence="10">Bacterial flagellum basal body</location>
    </subcellularLocation>
</comment>
<keyword evidence="11" id="KW-0282">Flagellum</keyword>
<evidence type="ECO:0000256" key="3">
    <source>
        <dbReference type="ARBA" id="ARBA00021717"/>
    </source>
</evidence>
<feature type="transmembrane region" description="Helical" evidence="10">
    <location>
        <begin position="185"/>
        <end position="205"/>
    </location>
</feature>
<gene>
    <name evidence="11" type="ORF">JGI23_00732</name>
</gene>
<evidence type="ECO:0000256" key="4">
    <source>
        <dbReference type="ARBA" id="ARBA00022475"/>
    </source>
</evidence>
<feature type="transmembrane region" description="Helical" evidence="10">
    <location>
        <begin position="39"/>
        <end position="58"/>
    </location>
</feature>
<evidence type="ECO:0000313" key="12">
    <source>
        <dbReference type="Proteomes" id="UP000199197"/>
    </source>
</evidence>